<dbReference type="InterPro" id="IPR036890">
    <property type="entry name" value="HATPase_C_sf"/>
</dbReference>
<comment type="catalytic activity">
    <reaction evidence="1">
        <text>ATP + protein L-histidine = ADP + protein N-phospho-L-histidine.</text>
        <dbReference type="EC" id="2.7.13.3"/>
    </reaction>
</comment>
<evidence type="ECO:0000256" key="7">
    <source>
        <dbReference type="ARBA" id="ARBA00022840"/>
    </source>
</evidence>
<dbReference type="EC" id="2.7.13.3" evidence="2"/>
<dbReference type="InterPro" id="IPR011712">
    <property type="entry name" value="Sig_transdc_His_kin_sub3_dim/P"/>
</dbReference>
<dbReference type="EMBL" id="CP126980">
    <property type="protein sequence ID" value="WIM93910.1"/>
    <property type="molecule type" value="Genomic_DNA"/>
</dbReference>
<proteinExistence type="predicted"/>
<dbReference type="InterPro" id="IPR050482">
    <property type="entry name" value="Sensor_HK_TwoCompSys"/>
</dbReference>
<organism evidence="11 12">
    <name type="scientific">Actinoplanes oblitus</name>
    <dbReference type="NCBI Taxonomy" id="3040509"/>
    <lineage>
        <taxon>Bacteria</taxon>
        <taxon>Bacillati</taxon>
        <taxon>Actinomycetota</taxon>
        <taxon>Actinomycetes</taxon>
        <taxon>Micromonosporales</taxon>
        <taxon>Micromonosporaceae</taxon>
        <taxon>Actinoplanes</taxon>
    </lineage>
</organism>
<evidence type="ECO:0000256" key="2">
    <source>
        <dbReference type="ARBA" id="ARBA00012438"/>
    </source>
</evidence>
<evidence type="ECO:0000259" key="10">
    <source>
        <dbReference type="Pfam" id="PF07730"/>
    </source>
</evidence>
<dbReference type="GO" id="GO:0016301">
    <property type="term" value="F:kinase activity"/>
    <property type="evidence" value="ECO:0007669"/>
    <property type="project" value="UniProtKB-KW"/>
</dbReference>
<gene>
    <name evidence="11" type="ORF">ACTOB_005904</name>
</gene>
<reference evidence="11 12" key="1">
    <citation type="submission" date="2023-06" db="EMBL/GenBank/DDBJ databases">
        <authorList>
            <person name="Yushchuk O."/>
            <person name="Binda E."/>
            <person name="Ruckert-Reed C."/>
            <person name="Fedorenko V."/>
            <person name="Kalinowski J."/>
            <person name="Marinelli F."/>
        </authorList>
    </citation>
    <scope>NUCLEOTIDE SEQUENCE [LARGE SCALE GENOMIC DNA]</scope>
    <source>
        <strain evidence="11 12">NRRL 3884</strain>
    </source>
</reference>
<dbReference type="Pfam" id="PF02518">
    <property type="entry name" value="HATPase_c"/>
    <property type="match status" value="1"/>
</dbReference>
<protein>
    <recommendedName>
        <fullName evidence="2">histidine kinase</fullName>
        <ecNumber evidence="2">2.7.13.3</ecNumber>
    </recommendedName>
</protein>
<dbReference type="PANTHER" id="PTHR24421:SF10">
    <property type="entry name" value="NITRATE_NITRITE SENSOR PROTEIN NARQ"/>
    <property type="match status" value="1"/>
</dbReference>
<evidence type="ECO:0000256" key="6">
    <source>
        <dbReference type="ARBA" id="ARBA00022777"/>
    </source>
</evidence>
<keyword evidence="12" id="KW-1185">Reference proteome</keyword>
<sequence length="367" mass="38314">MPGPLRSLLAEPRPPGRPPLGWRDAALVVVCAAAAVLESVFRPELPDRVVAGVLAAGLAPLLLIRRSRPLLAVTVAFGATLLAPVLTGGVPPEEYSLVYLLLLLYALFRWGSGREVVLGAAVIAGKQLLSFATGQVNASDTIGGTALTVAVLALGAAARYRAGARARELDQVRLRERERLARDLHDTVAHHVSAMAIRAQAGLATAGTRPDAATDALRLIESEAKEALAELRTVVRALRTDEPDAPRLADLAALAEGAGPRVEIEMSAGLGAVAPPVGTALYRIAQEAITNARRHARGATRITVRVAAEGPQVRLRVEDDGAAHGPPRSLPGYGVSGMRERAELLGGTCVAGPGPERGWHVEAVLPA</sequence>
<dbReference type="SUPFAM" id="SSF55874">
    <property type="entry name" value="ATPase domain of HSP90 chaperone/DNA topoisomerase II/histidine kinase"/>
    <property type="match status" value="1"/>
</dbReference>
<evidence type="ECO:0000256" key="3">
    <source>
        <dbReference type="ARBA" id="ARBA00022553"/>
    </source>
</evidence>
<accession>A0ABY8W7W2</accession>
<dbReference type="RefSeq" id="WP_284915113.1">
    <property type="nucleotide sequence ID" value="NZ_CP126980.1"/>
</dbReference>
<dbReference type="Gene3D" id="3.30.565.10">
    <property type="entry name" value="Histidine kinase-like ATPase, C-terminal domain"/>
    <property type="match status" value="1"/>
</dbReference>
<keyword evidence="8" id="KW-0902">Two-component regulatory system</keyword>
<dbReference type="CDD" id="cd16917">
    <property type="entry name" value="HATPase_UhpB-NarQ-NarX-like"/>
    <property type="match status" value="1"/>
</dbReference>
<dbReference type="PANTHER" id="PTHR24421">
    <property type="entry name" value="NITRATE/NITRITE SENSOR PROTEIN NARX-RELATED"/>
    <property type="match status" value="1"/>
</dbReference>
<evidence type="ECO:0000256" key="4">
    <source>
        <dbReference type="ARBA" id="ARBA00022679"/>
    </source>
</evidence>
<dbReference type="Gene3D" id="1.20.5.1930">
    <property type="match status" value="1"/>
</dbReference>
<evidence type="ECO:0000256" key="1">
    <source>
        <dbReference type="ARBA" id="ARBA00000085"/>
    </source>
</evidence>
<name>A0ABY8W7W2_9ACTN</name>
<dbReference type="Proteomes" id="UP001240150">
    <property type="component" value="Chromosome"/>
</dbReference>
<keyword evidence="7" id="KW-0067">ATP-binding</keyword>
<evidence type="ECO:0000313" key="11">
    <source>
        <dbReference type="EMBL" id="WIM93910.1"/>
    </source>
</evidence>
<feature type="domain" description="Signal transduction histidine kinase subgroup 3 dimerisation and phosphoacceptor" evidence="10">
    <location>
        <begin position="176"/>
        <end position="241"/>
    </location>
</feature>
<evidence type="ECO:0000259" key="9">
    <source>
        <dbReference type="Pfam" id="PF02518"/>
    </source>
</evidence>
<keyword evidence="3" id="KW-0597">Phosphoprotein</keyword>
<dbReference type="Pfam" id="PF07730">
    <property type="entry name" value="HisKA_3"/>
    <property type="match status" value="1"/>
</dbReference>
<evidence type="ECO:0000313" key="12">
    <source>
        <dbReference type="Proteomes" id="UP001240150"/>
    </source>
</evidence>
<keyword evidence="5" id="KW-0547">Nucleotide-binding</keyword>
<keyword evidence="6 11" id="KW-0418">Kinase</keyword>
<evidence type="ECO:0000256" key="5">
    <source>
        <dbReference type="ARBA" id="ARBA00022741"/>
    </source>
</evidence>
<dbReference type="InterPro" id="IPR003594">
    <property type="entry name" value="HATPase_dom"/>
</dbReference>
<evidence type="ECO:0000256" key="8">
    <source>
        <dbReference type="ARBA" id="ARBA00023012"/>
    </source>
</evidence>
<keyword evidence="4" id="KW-0808">Transferase</keyword>
<feature type="domain" description="Histidine kinase/HSP90-like ATPase" evidence="9">
    <location>
        <begin position="279"/>
        <end position="366"/>
    </location>
</feature>